<accession>A0A4Y2LJD6</accession>
<keyword evidence="2" id="KW-1185">Reference proteome</keyword>
<dbReference type="EMBL" id="BGPR01005962">
    <property type="protein sequence ID" value="GBN14895.1"/>
    <property type="molecule type" value="Genomic_DNA"/>
</dbReference>
<dbReference type="AlphaFoldDB" id="A0A4Y2LJD6"/>
<name>A0A4Y2LJD6_ARAVE</name>
<proteinExistence type="predicted"/>
<dbReference type="Proteomes" id="UP000499080">
    <property type="component" value="Unassembled WGS sequence"/>
</dbReference>
<evidence type="ECO:0000313" key="1">
    <source>
        <dbReference type="EMBL" id="GBN14895.1"/>
    </source>
</evidence>
<evidence type="ECO:0000313" key="2">
    <source>
        <dbReference type="Proteomes" id="UP000499080"/>
    </source>
</evidence>
<organism evidence="1 2">
    <name type="scientific">Araneus ventricosus</name>
    <name type="common">Orbweaver spider</name>
    <name type="synonym">Epeira ventricosa</name>
    <dbReference type="NCBI Taxonomy" id="182803"/>
    <lineage>
        <taxon>Eukaryota</taxon>
        <taxon>Metazoa</taxon>
        <taxon>Ecdysozoa</taxon>
        <taxon>Arthropoda</taxon>
        <taxon>Chelicerata</taxon>
        <taxon>Arachnida</taxon>
        <taxon>Araneae</taxon>
        <taxon>Araneomorphae</taxon>
        <taxon>Entelegynae</taxon>
        <taxon>Araneoidea</taxon>
        <taxon>Araneidae</taxon>
        <taxon>Araneus</taxon>
    </lineage>
</organism>
<comment type="caution">
    <text evidence="1">The sequence shown here is derived from an EMBL/GenBank/DDBJ whole genome shotgun (WGS) entry which is preliminary data.</text>
</comment>
<reference evidence="1 2" key="1">
    <citation type="journal article" date="2019" name="Sci. Rep.">
        <title>Orb-weaving spider Araneus ventricosus genome elucidates the spidroin gene catalogue.</title>
        <authorList>
            <person name="Kono N."/>
            <person name="Nakamura H."/>
            <person name="Ohtoshi R."/>
            <person name="Moran D.A.P."/>
            <person name="Shinohara A."/>
            <person name="Yoshida Y."/>
            <person name="Fujiwara M."/>
            <person name="Mori M."/>
            <person name="Tomita M."/>
            <person name="Arakawa K."/>
        </authorList>
    </citation>
    <scope>NUCLEOTIDE SEQUENCE [LARGE SCALE GENOMIC DNA]</scope>
</reference>
<gene>
    <name evidence="1" type="ORF">AVEN_29940_1</name>
</gene>
<sequence length="144" mass="15975">MPLVPSLVFLPPIRVEKLGTSFTEAPKCITVALRSPTPPPHTADFRISSLAARSQSRQNLCSPAILAARPTKGQPAIPIRLQTIRNSKHPIHLHQFPSVSQTDERFFLPAFKKFQNGTAANATLKSLDLNGWKINRSLGQMEWI</sequence>
<protein>
    <submittedName>
        <fullName evidence="1">Uncharacterized protein</fullName>
    </submittedName>
</protein>